<accession>A0A1M7TKG8</accession>
<comment type="similarity">
    <text evidence="2">Belongs to the virb1 family.</text>
</comment>
<dbReference type="RefSeq" id="WP_072747720.1">
    <property type="nucleotide sequence ID" value="NZ_FOHL01000007.1"/>
</dbReference>
<feature type="domain" description="Transglycosylase SLT" evidence="4">
    <location>
        <begin position="116"/>
        <end position="211"/>
    </location>
</feature>
<protein>
    <submittedName>
        <fullName evidence="5">Transglycosylase SLT domain-containing protein</fullName>
    </submittedName>
</protein>
<evidence type="ECO:0000259" key="4">
    <source>
        <dbReference type="Pfam" id="PF01464"/>
    </source>
</evidence>
<dbReference type="PANTHER" id="PTHR37423">
    <property type="entry name" value="SOLUBLE LYTIC MUREIN TRANSGLYCOSYLASE-RELATED"/>
    <property type="match status" value="1"/>
</dbReference>
<dbReference type="InterPro" id="IPR008258">
    <property type="entry name" value="Transglycosylase_SLT_dom_1"/>
</dbReference>
<gene>
    <name evidence="5" type="ORF">SAMN05216200_10793</name>
</gene>
<comment type="similarity">
    <text evidence="1">Belongs to the transglycosylase Slt family.</text>
</comment>
<dbReference type="STRING" id="1189325.SAMN04488119_10794"/>
<proteinExistence type="inferred from homology"/>
<evidence type="ECO:0000256" key="3">
    <source>
        <dbReference type="SAM" id="SignalP"/>
    </source>
</evidence>
<evidence type="ECO:0000256" key="1">
    <source>
        <dbReference type="ARBA" id="ARBA00007734"/>
    </source>
</evidence>
<dbReference type="SUPFAM" id="SSF53955">
    <property type="entry name" value="Lysozyme-like"/>
    <property type="match status" value="1"/>
</dbReference>
<keyword evidence="6" id="KW-1185">Reference proteome</keyword>
<sequence length="252" mass="26583">MIAAAHLFAAIAGAACLPAKAAGLPVVRSAPLESDFSFRRVRPPAPGARRRIIFETPPAAAPAAVDEFWRRIDPRLSAASPDRLAAAARSARESVRAPQPEALEHVARRHGLALTRAEARRRVSRALLMAMIAVESGGRENARSPAGALGLMQLMPATARRVGVRDPLDPAQNIAGGAAYLDMLLRMFDEDAVLALAAYNAGENAVISHGGVPPWPETRAYVPKVLAAFAALGERLCSAPPRGPRDPCPPAP</sequence>
<dbReference type="PANTHER" id="PTHR37423:SF2">
    <property type="entry name" value="MEMBRANE-BOUND LYTIC MUREIN TRANSGLYCOSYLASE C"/>
    <property type="match status" value="1"/>
</dbReference>
<evidence type="ECO:0000313" key="5">
    <source>
        <dbReference type="EMBL" id="SHN71113.1"/>
    </source>
</evidence>
<dbReference type="EMBL" id="FRDL01000007">
    <property type="protein sequence ID" value="SHN71113.1"/>
    <property type="molecule type" value="Genomic_DNA"/>
</dbReference>
<reference evidence="5 6" key="1">
    <citation type="submission" date="2016-12" db="EMBL/GenBank/DDBJ databases">
        <authorList>
            <person name="Song W.-J."/>
            <person name="Kurnit D.M."/>
        </authorList>
    </citation>
    <scope>NUCLEOTIDE SEQUENCE [LARGE SCALE GENOMIC DNA]</scope>
    <source>
        <strain evidence="5 6">CGMCC 1.10808</strain>
    </source>
</reference>
<dbReference type="Pfam" id="PF01464">
    <property type="entry name" value="SLT"/>
    <property type="match status" value="1"/>
</dbReference>
<feature type="chain" id="PRO_5009929454" evidence="3">
    <location>
        <begin position="22"/>
        <end position="252"/>
    </location>
</feature>
<dbReference type="Gene3D" id="1.10.530.10">
    <property type="match status" value="1"/>
</dbReference>
<dbReference type="CDD" id="cd00254">
    <property type="entry name" value="LT-like"/>
    <property type="match status" value="1"/>
</dbReference>
<dbReference type="Proteomes" id="UP000184066">
    <property type="component" value="Unassembled WGS sequence"/>
</dbReference>
<dbReference type="InterPro" id="IPR023346">
    <property type="entry name" value="Lysozyme-like_dom_sf"/>
</dbReference>
<feature type="signal peptide" evidence="3">
    <location>
        <begin position="1"/>
        <end position="21"/>
    </location>
</feature>
<dbReference type="AlphaFoldDB" id="A0A1M7TKG8"/>
<keyword evidence="3" id="KW-0732">Signal</keyword>
<evidence type="ECO:0000256" key="2">
    <source>
        <dbReference type="ARBA" id="ARBA00009387"/>
    </source>
</evidence>
<evidence type="ECO:0000313" key="6">
    <source>
        <dbReference type="Proteomes" id="UP000184066"/>
    </source>
</evidence>
<name>A0A1M7TKG8_9RHOB</name>
<organism evidence="5 6">
    <name type="scientific">Oceanicella actignis</name>
    <dbReference type="NCBI Taxonomy" id="1189325"/>
    <lineage>
        <taxon>Bacteria</taxon>
        <taxon>Pseudomonadati</taxon>
        <taxon>Pseudomonadota</taxon>
        <taxon>Alphaproteobacteria</taxon>
        <taxon>Rhodobacterales</taxon>
        <taxon>Paracoccaceae</taxon>
        <taxon>Oceanicella</taxon>
    </lineage>
</organism>